<keyword evidence="3" id="KW-1185">Reference proteome</keyword>
<proteinExistence type="predicted"/>
<sequence length="99" mass="11239">MNHYTDSNHNREKARLTANTADISPEPIQSRAKAVIHSEPIQDSIQSLYSPEPKQGSIQSQYKTQFRAYTVQSQSRDPKQTRLNLEPILGFCGNTMFNS</sequence>
<comment type="caution">
    <text evidence="2">The sequence shown here is derived from an EMBL/GenBank/DDBJ whole genome shotgun (WGS) entry which is preliminary data.</text>
</comment>
<evidence type="ECO:0000256" key="1">
    <source>
        <dbReference type="SAM" id="MobiDB-lite"/>
    </source>
</evidence>
<gene>
    <name evidence="2" type="ORF">Bpfe_027728</name>
</gene>
<dbReference type="Proteomes" id="UP001233172">
    <property type="component" value="Unassembled WGS sequence"/>
</dbReference>
<protein>
    <submittedName>
        <fullName evidence="2">Uncharacterized protein</fullName>
    </submittedName>
</protein>
<feature type="region of interest" description="Disordered" evidence="1">
    <location>
        <begin position="1"/>
        <end position="26"/>
    </location>
</feature>
<name>A0AAD8EXY1_BIOPF</name>
<dbReference type="AlphaFoldDB" id="A0AAD8EXY1"/>
<organism evidence="2 3">
    <name type="scientific">Biomphalaria pfeifferi</name>
    <name type="common">Bloodfluke planorb</name>
    <name type="synonym">Freshwater snail</name>
    <dbReference type="NCBI Taxonomy" id="112525"/>
    <lineage>
        <taxon>Eukaryota</taxon>
        <taxon>Metazoa</taxon>
        <taxon>Spiralia</taxon>
        <taxon>Lophotrochozoa</taxon>
        <taxon>Mollusca</taxon>
        <taxon>Gastropoda</taxon>
        <taxon>Heterobranchia</taxon>
        <taxon>Euthyneura</taxon>
        <taxon>Panpulmonata</taxon>
        <taxon>Hygrophila</taxon>
        <taxon>Lymnaeoidea</taxon>
        <taxon>Planorbidae</taxon>
        <taxon>Biomphalaria</taxon>
    </lineage>
</organism>
<feature type="non-terminal residue" evidence="2">
    <location>
        <position position="99"/>
    </location>
</feature>
<dbReference type="EMBL" id="JASAOG010000231">
    <property type="protein sequence ID" value="KAK0042814.1"/>
    <property type="molecule type" value="Genomic_DNA"/>
</dbReference>
<reference evidence="2" key="2">
    <citation type="submission" date="2023-04" db="EMBL/GenBank/DDBJ databases">
        <authorList>
            <person name="Bu L."/>
            <person name="Lu L."/>
            <person name="Laidemitt M.R."/>
            <person name="Zhang S.M."/>
            <person name="Mutuku M."/>
            <person name="Mkoji G."/>
            <person name="Steinauer M."/>
            <person name="Loker E.S."/>
        </authorList>
    </citation>
    <scope>NUCLEOTIDE SEQUENCE</scope>
    <source>
        <strain evidence="2">KasaAsao</strain>
        <tissue evidence="2">Whole Snail</tissue>
    </source>
</reference>
<evidence type="ECO:0000313" key="3">
    <source>
        <dbReference type="Proteomes" id="UP001233172"/>
    </source>
</evidence>
<feature type="compositionally biased region" description="Basic and acidic residues" evidence="1">
    <location>
        <begin position="1"/>
        <end position="15"/>
    </location>
</feature>
<evidence type="ECO:0000313" key="2">
    <source>
        <dbReference type="EMBL" id="KAK0042814.1"/>
    </source>
</evidence>
<reference evidence="2" key="1">
    <citation type="journal article" date="2023" name="PLoS Negl. Trop. Dis.">
        <title>A genome sequence for Biomphalaria pfeifferi, the major vector snail for the human-infecting parasite Schistosoma mansoni.</title>
        <authorList>
            <person name="Bu L."/>
            <person name="Lu L."/>
            <person name="Laidemitt M.R."/>
            <person name="Zhang S.M."/>
            <person name="Mutuku M."/>
            <person name="Mkoji G."/>
            <person name="Steinauer M."/>
            <person name="Loker E.S."/>
        </authorList>
    </citation>
    <scope>NUCLEOTIDE SEQUENCE</scope>
    <source>
        <strain evidence="2">KasaAsao</strain>
    </source>
</reference>
<accession>A0AAD8EXY1</accession>